<feature type="compositionally biased region" description="Polar residues" evidence="1">
    <location>
        <begin position="42"/>
        <end position="69"/>
    </location>
</feature>
<proteinExistence type="predicted"/>
<evidence type="ECO:0000256" key="1">
    <source>
        <dbReference type="SAM" id="MobiDB-lite"/>
    </source>
</evidence>
<feature type="region of interest" description="Disordered" evidence="1">
    <location>
        <begin position="42"/>
        <end position="74"/>
    </location>
</feature>
<comment type="caution">
    <text evidence="3">The sequence shown here is derived from an EMBL/GenBank/DDBJ whole genome shotgun (WGS) entry which is preliminary data.</text>
</comment>
<feature type="transmembrane region" description="Helical" evidence="2">
    <location>
        <begin position="6"/>
        <end position="23"/>
    </location>
</feature>
<name>A0A8B6EY35_MYTGA</name>
<dbReference type="Proteomes" id="UP000596742">
    <property type="component" value="Unassembled WGS sequence"/>
</dbReference>
<protein>
    <submittedName>
        <fullName evidence="3">Uncharacterized protein</fullName>
    </submittedName>
</protein>
<reference evidence="3" key="1">
    <citation type="submission" date="2018-11" db="EMBL/GenBank/DDBJ databases">
        <authorList>
            <person name="Alioto T."/>
            <person name="Alioto T."/>
        </authorList>
    </citation>
    <scope>NUCLEOTIDE SEQUENCE</scope>
</reference>
<keyword evidence="4" id="KW-1185">Reference proteome</keyword>
<feature type="non-terminal residue" evidence="3">
    <location>
        <position position="1"/>
    </location>
</feature>
<evidence type="ECO:0000313" key="3">
    <source>
        <dbReference type="EMBL" id="VDI40483.1"/>
    </source>
</evidence>
<keyword evidence="2" id="KW-0812">Transmembrane</keyword>
<sequence length="155" mass="17625">MECVKIQLYIFLILLFLAQISRTKNNKKVKAWKAKFQASSPQEETQVQLPASNGPLNSGPSAPATSGSKTNKRTKQNAFQEKIVQLNRFSLAIDDNTEGHPCPIGMYFNETTQECKCSDNSIYIADNAQCQCIEGYKEMTLFRSYIRCYKYTDTR</sequence>
<dbReference type="AlphaFoldDB" id="A0A8B6EY35"/>
<gene>
    <name evidence="3" type="ORF">MGAL_10B064627</name>
</gene>
<accession>A0A8B6EY35</accession>
<keyword evidence="2" id="KW-0472">Membrane</keyword>
<dbReference type="EMBL" id="UYJE01005805">
    <property type="protein sequence ID" value="VDI40483.1"/>
    <property type="molecule type" value="Genomic_DNA"/>
</dbReference>
<organism evidence="3 4">
    <name type="scientific">Mytilus galloprovincialis</name>
    <name type="common">Mediterranean mussel</name>
    <dbReference type="NCBI Taxonomy" id="29158"/>
    <lineage>
        <taxon>Eukaryota</taxon>
        <taxon>Metazoa</taxon>
        <taxon>Spiralia</taxon>
        <taxon>Lophotrochozoa</taxon>
        <taxon>Mollusca</taxon>
        <taxon>Bivalvia</taxon>
        <taxon>Autobranchia</taxon>
        <taxon>Pteriomorphia</taxon>
        <taxon>Mytilida</taxon>
        <taxon>Mytiloidea</taxon>
        <taxon>Mytilidae</taxon>
        <taxon>Mytilinae</taxon>
        <taxon>Mytilus</taxon>
    </lineage>
</organism>
<keyword evidence="2" id="KW-1133">Transmembrane helix</keyword>
<dbReference type="SUPFAM" id="SSF57184">
    <property type="entry name" value="Growth factor receptor domain"/>
    <property type="match status" value="1"/>
</dbReference>
<dbReference type="InterPro" id="IPR009030">
    <property type="entry name" value="Growth_fac_rcpt_cys_sf"/>
</dbReference>
<evidence type="ECO:0000256" key="2">
    <source>
        <dbReference type="SAM" id="Phobius"/>
    </source>
</evidence>
<evidence type="ECO:0000313" key="4">
    <source>
        <dbReference type="Proteomes" id="UP000596742"/>
    </source>
</evidence>